<evidence type="ECO:0000313" key="1">
    <source>
        <dbReference type="EMBL" id="KAI4339326.1"/>
    </source>
</evidence>
<comment type="caution">
    <text evidence="1">The sequence shown here is derived from an EMBL/GenBank/DDBJ whole genome shotgun (WGS) entry which is preliminary data.</text>
</comment>
<evidence type="ECO:0000313" key="2">
    <source>
        <dbReference type="Proteomes" id="UP001057402"/>
    </source>
</evidence>
<name>A0ACB9NTI3_9MYRT</name>
<accession>A0ACB9NTI3</accession>
<dbReference type="Proteomes" id="UP001057402">
    <property type="component" value="Chromosome 7"/>
</dbReference>
<gene>
    <name evidence="1" type="ORF">MLD38_024282</name>
</gene>
<proteinExistence type="predicted"/>
<sequence length="73" mass="8202">MPSPSILVPACNSFFLQEIDTRDSFAKSICSCLFDWLVEQISKSLAVSKHQSGRSISILHICGFESFDRNSFE</sequence>
<protein>
    <submittedName>
        <fullName evidence="1">Uncharacterized protein</fullName>
    </submittedName>
</protein>
<keyword evidence="2" id="KW-1185">Reference proteome</keyword>
<reference evidence="2" key="1">
    <citation type="journal article" date="2023" name="Front. Plant Sci.">
        <title>Chromosomal-level genome assembly of Melastoma candidum provides insights into trichome evolution.</title>
        <authorList>
            <person name="Zhong Y."/>
            <person name="Wu W."/>
            <person name="Sun C."/>
            <person name="Zou P."/>
            <person name="Liu Y."/>
            <person name="Dai S."/>
            <person name="Zhou R."/>
        </authorList>
    </citation>
    <scope>NUCLEOTIDE SEQUENCE [LARGE SCALE GENOMIC DNA]</scope>
</reference>
<dbReference type="EMBL" id="CM042886">
    <property type="protein sequence ID" value="KAI4339326.1"/>
    <property type="molecule type" value="Genomic_DNA"/>
</dbReference>
<organism evidence="1 2">
    <name type="scientific">Melastoma candidum</name>
    <dbReference type="NCBI Taxonomy" id="119954"/>
    <lineage>
        <taxon>Eukaryota</taxon>
        <taxon>Viridiplantae</taxon>
        <taxon>Streptophyta</taxon>
        <taxon>Embryophyta</taxon>
        <taxon>Tracheophyta</taxon>
        <taxon>Spermatophyta</taxon>
        <taxon>Magnoliopsida</taxon>
        <taxon>eudicotyledons</taxon>
        <taxon>Gunneridae</taxon>
        <taxon>Pentapetalae</taxon>
        <taxon>rosids</taxon>
        <taxon>malvids</taxon>
        <taxon>Myrtales</taxon>
        <taxon>Melastomataceae</taxon>
        <taxon>Melastomatoideae</taxon>
        <taxon>Melastomateae</taxon>
        <taxon>Melastoma</taxon>
    </lineage>
</organism>